<organism evidence="1 2">
    <name type="scientific">Colletotrichum incanum</name>
    <name type="common">Soybean anthracnose fungus</name>
    <dbReference type="NCBI Taxonomy" id="1573173"/>
    <lineage>
        <taxon>Eukaryota</taxon>
        <taxon>Fungi</taxon>
        <taxon>Dikarya</taxon>
        <taxon>Ascomycota</taxon>
        <taxon>Pezizomycotina</taxon>
        <taxon>Sordariomycetes</taxon>
        <taxon>Hypocreomycetidae</taxon>
        <taxon>Glomerellales</taxon>
        <taxon>Glomerellaceae</taxon>
        <taxon>Colletotrichum</taxon>
        <taxon>Colletotrichum spaethianum species complex</taxon>
    </lineage>
</organism>
<comment type="caution">
    <text evidence="1">The sequence shown here is derived from an EMBL/GenBank/DDBJ whole genome shotgun (WGS) entry which is preliminary data.</text>
</comment>
<dbReference type="AlphaFoldDB" id="A0A162QAJ7"/>
<keyword evidence="1" id="KW-0808">Transferase</keyword>
<dbReference type="EMBL" id="LFIW01000020">
    <property type="protein sequence ID" value="KZL88311.1"/>
    <property type="molecule type" value="Genomic_DNA"/>
</dbReference>
<dbReference type="GO" id="GO:0003964">
    <property type="term" value="F:RNA-directed DNA polymerase activity"/>
    <property type="evidence" value="ECO:0007669"/>
    <property type="project" value="UniProtKB-KW"/>
</dbReference>
<sequence length="52" mass="5713">MRSPTARMADNVHVCLDNLAVAARLVTQSPGSSQARFRAFRYTFGGALDTRE</sequence>
<dbReference type="Proteomes" id="UP000076584">
    <property type="component" value="Unassembled WGS sequence"/>
</dbReference>
<protein>
    <submittedName>
        <fullName evidence="1">Reverse transcriptase</fullName>
    </submittedName>
</protein>
<reference evidence="1 2" key="1">
    <citation type="submission" date="2015-06" db="EMBL/GenBank/DDBJ databases">
        <title>Survival trade-offs in plant roots during colonization by closely related pathogenic and mutualistic fungi.</title>
        <authorList>
            <person name="Hacquard S."/>
            <person name="Kracher B."/>
            <person name="Hiruma K."/>
            <person name="Weinman A."/>
            <person name="Muench P."/>
            <person name="Garrido Oter R."/>
            <person name="Ver Loren van Themaat E."/>
            <person name="Dallerey J.-F."/>
            <person name="Damm U."/>
            <person name="Henrissat B."/>
            <person name="Lespinet O."/>
            <person name="Thon M."/>
            <person name="Kemen E."/>
            <person name="McHardy A.C."/>
            <person name="Schulze-Lefert P."/>
            <person name="O'Connell R.J."/>
        </authorList>
    </citation>
    <scope>NUCLEOTIDE SEQUENCE [LARGE SCALE GENOMIC DNA]</scope>
    <source>
        <strain evidence="1 2">MAFF 238704</strain>
    </source>
</reference>
<keyword evidence="1" id="KW-0695">RNA-directed DNA polymerase</keyword>
<evidence type="ECO:0000313" key="2">
    <source>
        <dbReference type="Proteomes" id="UP000076584"/>
    </source>
</evidence>
<accession>A0A162QAJ7</accession>
<name>A0A162QAJ7_COLIC</name>
<keyword evidence="1" id="KW-0548">Nucleotidyltransferase</keyword>
<keyword evidence="2" id="KW-1185">Reference proteome</keyword>
<gene>
    <name evidence="1" type="ORF">CI238_13607</name>
</gene>
<proteinExistence type="predicted"/>
<evidence type="ECO:0000313" key="1">
    <source>
        <dbReference type="EMBL" id="KZL88311.1"/>
    </source>
</evidence>